<keyword evidence="4" id="KW-1003">Cell membrane</keyword>
<dbReference type="PANTHER" id="PTHR35091">
    <property type="entry name" value="FLAGELLAR PROTEIN FLIL"/>
    <property type="match status" value="1"/>
</dbReference>
<feature type="transmembrane region" description="Helical" evidence="10">
    <location>
        <begin position="21"/>
        <end position="43"/>
    </location>
</feature>
<evidence type="ECO:0000313" key="12">
    <source>
        <dbReference type="Proteomes" id="UP000319732"/>
    </source>
</evidence>
<evidence type="ECO:0000256" key="9">
    <source>
        <dbReference type="ARBA" id="ARBA00023136"/>
    </source>
</evidence>
<comment type="function">
    <text evidence="1 10">Controls the rotational direction of flagella during chemotaxis.</text>
</comment>
<dbReference type="PANTHER" id="PTHR35091:SF2">
    <property type="entry name" value="FLAGELLAR PROTEIN FLIL"/>
    <property type="match status" value="1"/>
</dbReference>
<comment type="similarity">
    <text evidence="3 10">Belongs to the FliL family.</text>
</comment>
<dbReference type="GO" id="GO:0009425">
    <property type="term" value="C:bacterial-type flagellum basal body"/>
    <property type="evidence" value="ECO:0007669"/>
    <property type="project" value="InterPro"/>
</dbReference>
<dbReference type="AlphaFoldDB" id="A0A545U3X0"/>
<evidence type="ECO:0000256" key="5">
    <source>
        <dbReference type="ARBA" id="ARBA00022500"/>
    </source>
</evidence>
<dbReference type="GO" id="GO:0006935">
    <property type="term" value="P:chemotaxis"/>
    <property type="evidence" value="ECO:0007669"/>
    <property type="project" value="UniProtKB-KW"/>
</dbReference>
<keyword evidence="9 10" id="KW-0472">Membrane</keyword>
<keyword evidence="7 10" id="KW-0283">Flagellar rotation</keyword>
<organism evidence="11 12">
    <name type="scientific">Exilibacterium tricleocarpae</name>
    <dbReference type="NCBI Taxonomy" id="2591008"/>
    <lineage>
        <taxon>Bacteria</taxon>
        <taxon>Pseudomonadati</taxon>
        <taxon>Pseudomonadota</taxon>
        <taxon>Gammaproteobacteria</taxon>
        <taxon>Cellvibrionales</taxon>
        <taxon>Cellvibrionaceae</taxon>
        <taxon>Exilibacterium</taxon>
    </lineage>
</organism>
<keyword evidence="12" id="KW-1185">Reference proteome</keyword>
<name>A0A545U3X0_9GAMM</name>
<dbReference type="Pfam" id="PF03748">
    <property type="entry name" value="FliL"/>
    <property type="match status" value="1"/>
</dbReference>
<proteinExistence type="inferred from homology"/>
<dbReference type="EMBL" id="VHSG01000006">
    <property type="protein sequence ID" value="TQV84181.1"/>
    <property type="molecule type" value="Genomic_DNA"/>
</dbReference>
<dbReference type="GO" id="GO:0071978">
    <property type="term" value="P:bacterial-type flagellum-dependent swarming motility"/>
    <property type="evidence" value="ECO:0007669"/>
    <property type="project" value="TreeGrafter"/>
</dbReference>
<reference evidence="11 12" key="1">
    <citation type="submission" date="2019-06" db="EMBL/GenBank/DDBJ databases">
        <title>Whole genome sequence for Cellvibrionaceae sp. R142.</title>
        <authorList>
            <person name="Wang G."/>
        </authorList>
    </citation>
    <scope>NUCLEOTIDE SEQUENCE [LARGE SCALE GENOMIC DNA]</scope>
    <source>
        <strain evidence="11 12">R142</strain>
    </source>
</reference>
<evidence type="ECO:0000256" key="2">
    <source>
        <dbReference type="ARBA" id="ARBA00004162"/>
    </source>
</evidence>
<dbReference type="Proteomes" id="UP000319732">
    <property type="component" value="Unassembled WGS sequence"/>
</dbReference>
<keyword evidence="8 10" id="KW-1133">Transmembrane helix</keyword>
<comment type="caution">
    <text evidence="11">The sequence shown here is derived from an EMBL/GenBank/DDBJ whole genome shotgun (WGS) entry which is preliminary data.</text>
</comment>
<dbReference type="InterPro" id="IPR005503">
    <property type="entry name" value="FliL"/>
</dbReference>
<keyword evidence="11" id="KW-0969">Cilium</keyword>
<evidence type="ECO:0000256" key="3">
    <source>
        <dbReference type="ARBA" id="ARBA00008281"/>
    </source>
</evidence>
<keyword evidence="6 10" id="KW-0812">Transmembrane</keyword>
<evidence type="ECO:0000256" key="8">
    <source>
        <dbReference type="ARBA" id="ARBA00022989"/>
    </source>
</evidence>
<dbReference type="OrthoDB" id="5616092at2"/>
<evidence type="ECO:0000313" key="11">
    <source>
        <dbReference type="EMBL" id="TQV84181.1"/>
    </source>
</evidence>
<keyword evidence="10" id="KW-0997">Cell inner membrane</keyword>
<keyword evidence="5 10" id="KW-0145">Chemotaxis</keyword>
<evidence type="ECO:0000256" key="6">
    <source>
        <dbReference type="ARBA" id="ARBA00022692"/>
    </source>
</evidence>
<keyword evidence="11" id="KW-0282">Flagellum</keyword>
<evidence type="ECO:0000256" key="10">
    <source>
        <dbReference type="RuleBase" id="RU364125"/>
    </source>
</evidence>
<evidence type="ECO:0000256" key="4">
    <source>
        <dbReference type="ARBA" id="ARBA00022475"/>
    </source>
</evidence>
<dbReference type="RefSeq" id="WP_142903261.1">
    <property type="nucleotide sequence ID" value="NZ_ML660089.1"/>
</dbReference>
<evidence type="ECO:0000256" key="7">
    <source>
        <dbReference type="ARBA" id="ARBA00022779"/>
    </source>
</evidence>
<evidence type="ECO:0000256" key="1">
    <source>
        <dbReference type="ARBA" id="ARBA00002254"/>
    </source>
</evidence>
<gene>
    <name evidence="11" type="ORF">FKG94_05840</name>
</gene>
<accession>A0A545U3X0</accession>
<sequence>MAEEDDQAQDDEKPSGGKKKVIVLAVVGLVLIGLSVGGTLLALQMLAPEPVAAEDGAAAEPAAPVKLPAVYFPLKPPIVVNFQARGRQRFLQVEVTLMARENEVVEAIELHMPMIRNSLVLLLGGQVYEDLQTAEGKELLRQQALEELQGLLQQEIDQPGIEQVLFTNFVMQ</sequence>
<comment type="subcellular location">
    <subcellularLocation>
        <location evidence="10">Cell inner membrane</location>
    </subcellularLocation>
    <subcellularLocation>
        <location evidence="2">Cell membrane</location>
        <topology evidence="2">Single-pass membrane protein</topology>
    </subcellularLocation>
</comment>
<dbReference type="GO" id="GO:0005886">
    <property type="term" value="C:plasma membrane"/>
    <property type="evidence" value="ECO:0007669"/>
    <property type="project" value="UniProtKB-SubCell"/>
</dbReference>
<keyword evidence="11" id="KW-0966">Cell projection</keyword>
<protein>
    <recommendedName>
        <fullName evidence="10">Flagellar protein FliL</fullName>
    </recommendedName>
</protein>